<feature type="domain" description="CHAD" evidence="1">
    <location>
        <begin position="8"/>
        <end position="287"/>
    </location>
</feature>
<proteinExistence type="predicted"/>
<sequence>MSYRLTPGLPLDAEIRRVAEEQIDKASAELSAPKPGEDPHEAIHDVRKRFKKLRALVLLTRSGDTGFARTENARFRDAARALSGVRDRTALIEALDALVDHVPAGLSESATKAAFGALRGELEEKRQTALAGEGDLGATIAATLATLADSRDAAGMLAFHRPVKDAPKVLATGFAATHGRARDALKKALRSGAAEDLHDLRKHVKYLSFHLQLLAPLWPESFEPLRRTAAEIADALGRDHDYAVLRAELMPEAEGHALVLALMDRRQAELQAGALSDARRLLADKPEAVAARIKRLWRLAAEAASAAEGAGGSSGAS</sequence>
<dbReference type="Pfam" id="PF05235">
    <property type="entry name" value="CHAD"/>
    <property type="match status" value="1"/>
</dbReference>
<accession>A0A916YAL3</accession>
<dbReference type="EMBL" id="BMJJ01000013">
    <property type="protein sequence ID" value="GGD36017.1"/>
    <property type="molecule type" value="Genomic_DNA"/>
</dbReference>
<reference evidence="2" key="2">
    <citation type="submission" date="2020-09" db="EMBL/GenBank/DDBJ databases">
        <authorList>
            <person name="Sun Q."/>
            <person name="Zhou Y."/>
        </authorList>
    </citation>
    <scope>NUCLEOTIDE SEQUENCE</scope>
    <source>
        <strain evidence="2">CGMCC 1.15493</strain>
    </source>
</reference>
<protein>
    <submittedName>
        <fullName evidence="2">CHAD domain-containing protein</fullName>
    </submittedName>
</protein>
<dbReference type="PANTHER" id="PTHR39339:SF1">
    <property type="entry name" value="CHAD DOMAIN-CONTAINING PROTEIN"/>
    <property type="match status" value="1"/>
</dbReference>
<dbReference type="AlphaFoldDB" id="A0A916YAL3"/>
<dbReference type="RefSeq" id="WP_188854586.1">
    <property type="nucleotide sequence ID" value="NZ_BMJJ01000013.1"/>
</dbReference>
<keyword evidence="3" id="KW-1185">Reference proteome</keyword>
<gene>
    <name evidence="2" type="ORF">GCM10011335_43760</name>
</gene>
<evidence type="ECO:0000259" key="1">
    <source>
        <dbReference type="PROSITE" id="PS51708"/>
    </source>
</evidence>
<evidence type="ECO:0000313" key="2">
    <source>
        <dbReference type="EMBL" id="GGD36017.1"/>
    </source>
</evidence>
<evidence type="ECO:0000313" key="3">
    <source>
        <dbReference type="Proteomes" id="UP000613160"/>
    </source>
</evidence>
<reference evidence="2" key="1">
    <citation type="journal article" date="2014" name="Int. J. Syst. Evol. Microbiol.">
        <title>Complete genome sequence of Corynebacterium casei LMG S-19264T (=DSM 44701T), isolated from a smear-ripened cheese.</title>
        <authorList>
            <consortium name="US DOE Joint Genome Institute (JGI-PGF)"/>
            <person name="Walter F."/>
            <person name="Albersmeier A."/>
            <person name="Kalinowski J."/>
            <person name="Ruckert C."/>
        </authorList>
    </citation>
    <scope>NUCLEOTIDE SEQUENCE</scope>
    <source>
        <strain evidence="2">CGMCC 1.15493</strain>
    </source>
</reference>
<organism evidence="2 3">
    <name type="scientific">Aureimonas glaciei</name>
    <dbReference type="NCBI Taxonomy" id="1776957"/>
    <lineage>
        <taxon>Bacteria</taxon>
        <taxon>Pseudomonadati</taxon>
        <taxon>Pseudomonadota</taxon>
        <taxon>Alphaproteobacteria</taxon>
        <taxon>Hyphomicrobiales</taxon>
        <taxon>Aurantimonadaceae</taxon>
        <taxon>Aureimonas</taxon>
    </lineage>
</organism>
<dbReference type="PANTHER" id="PTHR39339">
    <property type="entry name" value="SLR1444 PROTEIN"/>
    <property type="match status" value="1"/>
</dbReference>
<dbReference type="InterPro" id="IPR038186">
    <property type="entry name" value="CHAD_dom_sf"/>
</dbReference>
<dbReference type="Proteomes" id="UP000613160">
    <property type="component" value="Unassembled WGS sequence"/>
</dbReference>
<dbReference type="Gene3D" id="1.40.20.10">
    <property type="entry name" value="CHAD domain"/>
    <property type="match status" value="1"/>
</dbReference>
<dbReference type="InterPro" id="IPR007899">
    <property type="entry name" value="CHAD_dom"/>
</dbReference>
<dbReference type="SMART" id="SM00880">
    <property type="entry name" value="CHAD"/>
    <property type="match status" value="1"/>
</dbReference>
<comment type="caution">
    <text evidence="2">The sequence shown here is derived from an EMBL/GenBank/DDBJ whole genome shotgun (WGS) entry which is preliminary data.</text>
</comment>
<dbReference type="PROSITE" id="PS51708">
    <property type="entry name" value="CHAD"/>
    <property type="match status" value="1"/>
</dbReference>
<name>A0A916YAL3_9HYPH</name>